<organism evidence="2 3">
    <name type="scientific">Evansella alkalicola</name>
    <dbReference type="NCBI Taxonomy" id="745819"/>
    <lineage>
        <taxon>Bacteria</taxon>
        <taxon>Bacillati</taxon>
        <taxon>Bacillota</taxon>
        <taxon>Bacilli</taxon>
        <taxon>Bacillales</taxon>
        <taxon>Bacillaceae</taxon>
        <taxon>Evansella</taxon>
    </lineage>
</organism>
<reference evidence="2 3" key="1">
    <citation type="submission" date="2021-06" db="EMBL/GenBank/DDBJ databases">
        <title>Bacillus sp. RD4P76, an endophyte from a halophyte.</title>
        <authorList>
            <person name="Sun J.-Q."/>
        </authorList>
    </citation>
    <scope>NUCLEOTIDE SEQUENCE [LARGE SCALE GENOMIC DNA]</scope>
    <source>
        <strain evidence="2 3">JCM 17098</strain>
    </source>
</reference>
<dbReference type="EMBL" id="JAHQCR010000075">
    <property type="protein sequence ID" value="MBU9723335.1"/>
    <property type="molecule type" value="Genomic_DNA"/>
</dbReference>
<feature type="domain" description="NAD-dependent epimerase/dehydratase" evidence="1">
    <location>
        <begin position="8"/>
        <end position="263"/>
    </location>
</feature>
<evidence type="ECO:0000313" key="3">
    <source>
        <dbReference type="Proteomes" id="UP000790580"/>
    </source>
</evidence>
<keyword evidence="3" id="KW-1185">Reference proteome</keyword>
<evidence type="ECO:0000313" key="2">
    <source>
        <dbReference type="EMBL" id="MBU9723335.1"/>
    </source>
</evidence>
<dbReference type="InterPro" id="IPR001509">
    <property type="entry name" value="Epimerase_deHydtase"/>
</dbReference>
<dbReference type="Proteomes" id="UP000790580">
    <property type="component" value="Unassembled WGS sequence"/>
</dbReference>
<protein>
    <submittedName>
        <fullName evidence="2">SDR family oxidoreductase</fullName>
    </submittedName>
</protein>
<dbReference type="Gene3D" id="3.40.50.720">
    <property type="entry name" value="NAD(P)-binding Rossmann-like Domain"/>
    <property type="match status" value="1"/>
</dbReference>
<dbReference type="SUPFAM" id="SSF51735">
    <property type="entry name" value="NAD(P)-binding Rossmann-fold domains"/>
    <property type="match status" value="1"/>
</dbReference>
<dbReference type="InterPro" id="IPR050177">
    <property type="entry name" value="Lipid_A_modif_metabolic_enz"/>
</dbReference>
<dbReference type="RefSeq" id="WP_088074498.1">
    <property type="nucleotide sequence ID" value="NZ_JAHQCR010000075.1"/>
</dbReference>
<dbReference type="CDD" id="cd05240">
    <property type="entry name" value="UDP_G4E_3_SDR_e"/>
    <property type="match status" value="1"/>
</dbReference>
<gene>
    <name evidence="2" type="ORF">KS407_18110</name>
</gene>
<dbReference type="Pfam" id="PF01370">
    <property type="entry name" value="Epimerase"/>
    <property type="match status" value="1"/>
</dbReference>
<proteinExistence type="predicted"/>
<evidence type="ECO:0000259" key="1">
    <source>
        <dbReference type="Pfam" id="PF01370"/>
    </source>
</evidence>
<sequence>MTISGKKILVTGATGYVGTLFLNRLLKGIEVHGCQGSAEGTASQFQDSPPKSTGSKVSEEEVIVALDIKEIPIERRNPGVIYEVGDVRSEAIGEMIKKHEIDTVVHLASIVTPGKNSNRELEYSVDVLGTKNVLEACVEHGVSQIVVTSSGAAYGYYPDNPQWITERVQIRGNEEFAYSYHKRLVEEMLATYRESHPQLKQTIFRVGTILGASVKNQITDLFEKKVLLGIKGSDSPFVFIWDEDVAEALYQAVMFEKKGIYNLAGSGKLTIHELGNLLNKRVIFFPPAVLKHSLSVLKKLRLTQYGPEQINFLRYRPVLDNRKLREEFGFNPTYTSEEVFHLFLKGRGYKSNDSRITPQKDQVKGHVQTKG</sequence>
<dbReference type="InterPro" id="IPR036291">
    <property type="entry name" value="NAD(P)-bd_dom_sf"/>
</dbReference>
<accession>A0ABS6JXM2</accession>
<dbReference type="PANTHER" id="PTHR43245">
    <property type="entry name" value="BIFUNCTIONAL POLYMYXIN RESISTANCE PROTEIN ARNA"/>
    <property type="match status" value="1"/>
</dbReference>
<name>A0ABS6JXM2_9BACI</name>
<comment type="caution">
    <text evidence="2">The sequence shown here is derived from an EMBL/GenBank/DDBJ whole genome shotgun (WGS) entry which is preliminary data.</text>
</comment>